<reference evidence="1 2" key="1">
    <citation type="submission" date="2024-06" db="EMBL/GenBank/DDBJ databases">
        <authorList>
            <person name="Pan Q."/>
            <person name="Wen M."/>
            <person name="Jouanno E."/>
            <person name="Zahm M."/>
            <person name="Klopp C."/>
            <person name="Cabau C."/>
            <person name="Louis A."/>
            <person name="Berthelot C."/>
            <person name="Parey E."/>
            <person name="Roest Crollius H."/>
            <person name="Montfort J."/>
            <person name="Robinson-Rechavi M."/>
            <person name="Bouchez O."/>
            <person name="Lampietro C."/>
            <person name="Lopez Roques C."/>
            <person name="Donnadieu C."/>
            <person name="Postlethwait J."/>
            <person name="Bobe J."/>
            <person name="Verreycken H."/>
            <person name="Guiguen Y."/>
        </authorList>
    </citation>
    <scope>NUCLEOTIDE SEQUENCE [LARGE SCALE GENOMIC DNA]</scope>
    <source>
        <strain evidence="1">Up_M1</strain>
        <tissue evidence="1">Testis</tissue>
    </source>
</reference>
<dbReference type="AlphaFoldDB" id="A0ABD0X575"/>
<dbReference type="EMBL" id="JAGEUA010000003">
    <property type="protein sequence ID" value="KAL0993112.1"/>
    <property type="molecule type" value="Genomic_DNA"/>
</dbReference>
<sequence length="219" mass="25423">MVELCVQLFDIGLAQHGQRKDEVKSFFDCSREAIANNQQSAAQIVRDFENARRQGMSEMQQDTDTPLQEAQLNLGSMEVSQLCDSLMTLELQLVNQLEDIFKDSERNISDMVSSFIECRDLENHHHEMILEIAIAKLEQVTRNELDDDISDELRMLFADKDTVMNAISASHDTHLLKIDNREDELVTRIDSWISTLFKLIQDEEVTRHRKRIAEIHNYK</sequence>
<protein>
    <submittedName>
        <fullName evidence="1">Uncharacterized protein</fullName>
    </submittedName>
</protein>
<name>A0ABD0X575_UMBPY</name>
<dbReference type="Proteomes" id="UP001557470">
    <property type="component" value="Unassembled WGS sequence"/>
</dbReference>
<organism evidence="1 2">
    <name type="scientific">Umbra pygmaea</name>
    <name type="common">Eastern mudminnow</name>
    <dbReference type="NCBI Taxonomy" id="75934"/>
    <lineage>
        <taxon>Eukaryota</taxon>
        <taxon>Metazoa</taxon>
        <taxon>Chordata</taxon>
        <taxon>Craniata</taxon>
        <taxon>Vertebrata</taxon>
        <taxon>Euteleostomi</taxon>
        <taxon>Actinopterygii</taxon>
        <taxon>Neopterygii</taxon>
        <taxon>Teleostei</taxon>
        <taxon>Protacanthopterygii</taxon>
        <taxon>Esociformes</taxon>
        <taxon>Umbridae</taxon>
        <taxon>Umbra</taxon>
    </lineage>
</organism>
<keyword evidence="2" id="KW-1185">Reference proteome</keyword>
<proteinExistence type="predicted"/>
<evidence type="ECO:0000313" key="1">
    <source>
        <dbReference type="EMBL" id="KAL0993112.1"/>
    </source>
</evidence>
<accession>A0ABD0X575</accession>
<comment type="caution">
    <text evidence="1">The sequence shown here is derived from an EMBL/GenBank/DDBJ whole genome shotgun (WGS) entry which is preliminary data.</text>
</comment>
<evidence type="ECO:0000313" key="2">
    <source>
        <dbReference type="Proteomes" id="UP001557470"/>
    </source>
</evidence>
<gene>
    <name evidence="1" type="ORF">UPYG_G00103360</name>
</gene>